<feature type="domain" description="HTH iclR-type" evidence="1">
    <location>
        <begin position="26"/>
        <end position="67"/>
    </location>
</feature>
<name>A0AB38Z812_9CHLR</name>
<reference evidence="2" key="1">
    <citation type="submission" date="2023-12" db="EMBL/GenBank/DDBJ databases">
        <title>Isolation of organohalide respiring bacteria Dehalococcoides mccartyi strain GPTCE1 in groundwater collected near a chemical plant in Suzhou, China.</title>
        <authorList>
            <person name="Liu G."/>
        </authorList>
    </citation>
    <scope>NUCLEOTIDE SEQUENCE</scope>
    <source>
        <strain evidence="2">GPTCE1</strain>
    </source>
</reference>
<organism evidence="2 3">
    <name type="scientific">Dehalococcoides mccartyi</name>
    <dbReference type="NCBI Taxonomy" id="61435"/>
    <lineage>
        <taxon>Bacteria</taxon>
        <taxon>Bacillati</taxon>
        <taxon>Chloroflexota</taxon>
        <taxon>Dehalococcoidia</taxon>
        <taxon>Dehalococcoidales</taxon>
        <taxon>Dehalococcoidaceae</taxon>
        <taxon>Dehalococcoides</taxon>
    </lineage>
</organism>
<dbReference type="EMBL" id="CP141531">
    <property type="protein sequence ID" value="WRO06681.1"/>
    <property type="molecule type" value="Genomic_DNA"/>
</dbReference>
<dbReference type="RefSeq" id="WP_324664180.1">
    <property type="nucleotide sequence ID" value="NZ_CP141531.1"/>
</dbReference>
<evidence type="ECO:0000313" key="3">
    <source>
        <dbReference type="Proteomes" id="UP001327986"/>
    </source>
</evidence>
<evidence type="ECO:0000259" key="1">
    <source>
        <dbReference type="Pfam" id="PF09339"/>
    </source>
</evidence>
<dbReference type="InterPro" id="IPR036390">
    <property type="entry name" value="WH_DNA-bd_sf"/>
</dbReference>
<dbReference type="Gene3D" id="1.10.10.10">
    <property type="entry name" value="Winged helix-like DNA-binding domain superfamily/Winged helix DNA-binding domain"/>
    <property type="match status" value="1"/>
</dbReference>
<dbReference type="GO" id="GO:0006355">
    <property type="term" value="P:regulation of DNA-templated transcription"/>
    <property type="evidence" value="ECO:0007669"/>
    <property type="project" value="InterPro"/>
</dbReference>
<accession>A0AB38Z812</accession>
<dbReference type="SUPFAM" id="SSF46785">
    <property type="entry name" value="Winged helix' DNA-binding domain"/>
    <property type="match status" value="1"/>
</dbReference>
<evidence type="ECO:0000313" key="2">
    <source>
        <dbReference type="EMBL" id="WRO06681.1"/>
    </source>
</evidence>
<proteinExistence type="predicted"/>
<dbReference type="GO" id="GO:0003677">
    <property type="term" value="F:DNA binding"/>
    <property type="evidence" value="ECO:0007669"/>
    <property type="project" value="InterPro"/>
</dbReference>
<dbReference type="AlphaFoldDB" id="A0AB38Z812"/>
<dbReference type="Pfam" id="PF09339">
    <property type="entry name" value="HTH_IclR"/>
    <property type="match status" value="1"/>
</dbReference>
<dbReference type="Proteomes" id="UP001327986">
    <property type="component" value="Chromosome"/>
</dbReference>
<sequence>MENKKLAEDSFPTKLTFRQKAFMNKLLDVYREMKEPLHYSIVAERLGLSSSTAYDMLRLLEKKGIVTSQYATPKTNTGPGRSNILFSPAAKGVELLTILAGESQQQEEWAAVKARIIAGLEQGKASGYKDVFDELFARIPDADTSLVRCAEIITVLLLNLKQTRFEFEKQSSVGSLLSSPASKLRMSILAGLILGLSIADIEAQGLLDEYAKIKEKYEVSLQELSKENLLKLHKFTREAWNSLKRSPA</sequence>
<protein>
    <submittedName>
        <fullName evidence="2">Helix-turn-helix domain-containing protein</fullName>
    </submittedName>
</protein>
<gene>
    <name evidence="2" type="ORF">VLL09_04645</name>
</gene>
<dbReference type="InterPro" id="IPR005471">
    <property type="entry name" value="Tscrpt_reg_IclR_N"/>
</dbReference>
<dbReference type="InterPro" id="IPR036388">
    <property type="entry name" value="WH-like_DNA-bd_sf"/>
</dbReference>